<organism evidence="2 3">
    <name type="scientific">Tunturiibacter lichenicola</name>
    <dbReference type="NCBI Taxonomy" id="2051959"/>
    <lineage>
        <taxon>Bacteria</taxon>
        <taxon>Pseudomonadati</taxon>
        <taxon>Acidobacteriota</taxon>
        <taxon>Terriglobia</taxon>
        <taxon>Terriglobales</taxon>
        <taxon>Acidobacteriaceae</taxon>
        <taxon>Tunturiibacter</taxon>
    </lineage>
</organism>
<protein>
    <recommendedName>
        <fullName evidence="4">Outer membrane protein beta-barrel domain-containing protein</fullName>
    </recommendedName>
</protein>
<evidence type="ECO:0000256" key="1">
    <source>
        <dbReference type="SAM" id="SignalP"/>
    </source>
</evidence>
<evidence type="ECO:0000313" key="2">
    <source>
        <dbReference type="EMBL" id="NYF88829.1"/>
    </source>
</evidence>
<proteinExistence type="predicted"/>
<accession>A0A852VD76</accession>
<sequence length="196" mass="20606">MTLFRCFTPLLALLPLLVLEQNAIAQTSIYGSVALVDYGFQNNNNYAAKSDTGGFVGGVFYNFPIQSRLTAGVDVRGSYGVGSRGGALAAAALRIGFVPERVVLRPYFLLGGGVVTSTFKINDITGPAAEDLTTQPTRFTSGGVEFAGGLDVRLSDSFDLRAVELGAVAGASNQGVASAFLDAGLVYHLHKRSHKL</sequence>
<comment type="caution">
    <text evidence="2">The sequence shown here is derived from an EMBL/GenBank/DDBJ whole genome shotgun (WGS) entry which is preliminary data.</text>
</comment>
<reference evidence="2 3" key="1">
    <citation type="submission" date="2020-07" db="EMBL/GenBank/DDBJ databases">
        <title>Genomic Encyclopedia of Type Strains, Phase IV (KMG-V): Genome sequencing to study the core and pangenomes of soil and plant-associated prokaryotes.</title>
        <authorList>
            <person name="Whitman W."/>
        </authorList>
    </citation>
    <scope>NUCLEOTIDE SEQUENCE [LARGE SCALE GENOMIC DNA]</scope>
    <source>
        <strain evidence="2 3">M8UP22</strain>
    </source>
</reference>
<dbReference type="EMBL" id="JACCCU010000001">
    <property type="protein sequence ID" value="NYF88829.1"/>
    <property type="molecule type" value="Genomic_DNA"/>
</dbReference>
<feature type="signal peptide" evidence="1">
    <location>
        <begin position="1"/>
        <end position="25"/>
    </location>
</feature>
<dbReference type="Proteomes" id="UP000564385">
    <property type="component" value="Unassembled WGS sequence"/>
</dbReference>
<evidence type="ECO:0008006" key="4">
    <source>
        <dbReference type="Google" id="ProtNLM"/>
    </source>
</evidence>
<dbReference type="AlphaFoldDB" id="A0A852VD76"/>
<name>A0A852VD76_9BACT</name>
<evidence type="ECO:0000313" key="3">
    <source>
        <dbReference type="Proteomes" id="UP000564385"/>
    </source>
</evidence>
<feature type="chain" id="PRO_5032409315" description="Outer membrane protein beta-barrel domain-containing protein" evidence="1">
    <location>
        <begin position="26"/>
        <end position="196"/>
    </location>
</feature>
<gene>
    <name evidence="2" type="ORF">HDF08_000896</name>
</gene>
<keyword evidence="1" id="KW-0732">Signal</keyword>